<protein>
    <recommendedName>
        <fullName evidence="4">BFN domain-containing protein</fullName>
    </recommendedName>
</protein>
<sequence>VLLKEIGGERLLPVVVGSFEAQSIALALEVVETPRPLTHDLICEMIQGIDATLKTVKISDLNDGIFYACMEIEGADFGFRSIDARPSDAIAVALRLNTPILVSMDVIQEAGISEKEVKVAEQKLKIPEFKLSDLQKKLENAIEKEDYEIAAKLRDKINAIDS</sequence>
<dbReference type="EMBL" id="UINC01018824">
    <property type="protein sequence ID" value="SVA79363.1"/>
    <property type="molecule type" value="Genomic_DNA"/>
</dbReference>
<name>A0A381YS62_9ZZZZ</name>
<dbReference type="GO" id="GO:0004518">
    <property type="term" value="F:nuclease activity"/>
    <property type="evidence" value="ECO:0007669"/>
    <property type="project" value="InterPro"/>
</dbReference>
<organism evidence="3">
    <name type="scientific">marine metagenome</name>
    <dbReference type="NCBI Taxonomy" id="408172"/>
    <lineage>
        <taxon>unclassified sequences</taxon>
        <taxon>metagenomes</taxon>
        <taxon>ecological metagenomes</taxon>
    </lineage>
</organism>
<feature type="non-terminal residue" evidence="3">
    <location>
        <position position="1"/>
    </location>
</feature>
<dbReference type="InterPro" id="IPR036104">
    <property type="entry name" value="BFN_sf"/>
</dbReference>
<gene>
    <name evidence="3" type="ORF">METZ01_LOCUS132217</name>
</gene>
<feature type="domain" description="BFN" evidence="2">
    <location>
        <begin position="1"/>
        <end position="114"/>
    </location>
</feature>
<dbReference type="Pfam" id="PF02151">
    <property type="entry name" value="UVR"/>
    <property type="match status" value="1"/>
</dbReference>
<feature type="domain" description="UVR" evidence="1">
    <location>
        <begin position="128"/>
        <end position="162"/>
    </location>
</feature>
<dbReference type="InterPro" id="IPR001943">
    <property type="entry name" value="UVR_dom"/>
</dbReference>
<dbReference type="PROSITE" id="PS50151">
    <property type="entry name" value="UVR"/>
    <property type="match status" value="1"/>
</dbReference>
<dbReference type="SUPFAM" id="SSF103256">
    <property type="entry name" value="Hypothetical protein TM0160"/>
    <property type="match status" value="1"/>
</dbReference>
<reference evidence="3" key="1">
    <citation type="submission" date="2018-05" db="EMBL/GenBank/DDBJ databases">
        <authorList>
            <person name="Lanie J.A."/>
            <person name="Ng W.-L."/>
            <person name="Kazmierczak K.M."/>
            <person name="Andrzejewski T.M."/>
            <person name="Davidsen T.M."/>
            <person name="Wayne K.J."/>
            <person name="Tettelin H."/>
            <person name="Glass J.I."/>
            <person name="Rusch D."/>
            <person name="Podicherti R."/>
            <person name="Tsui H.-C.T."/>
            <person name="Winkler M.E."/>
        </authorList>
    </citation>
    <scope>NUCLEOTIDE SEQUENCE</scope>
</reference>
<dbReference type="PROSITE" id="PS51658">
    <property type="entry name" value="BFN"/>
    <property type="match status" value="1"/>
</dbReference>
<dbReference type="InterPro" id="IPR036876">
    <property type="entry name" value="UVR_dom_sf"/>
</dbReference>
<evidence type="ECO:0000313" key="3">
    <source>
        <dbReference type="EMBL" id="SVA79363.1"/>
    </source>
</evidence>
<dbReference type="InterPro" id="IPR003729">
    <property type="entry name" value="Bi_nuclease_dom"/>
</dbReference>
<evidence type="ECO:0008006" key="4">
    <source>
        <dbReference type="Google" id="ProtNLM"/>
    </source>
</evidence>
<accession>A0A381YS62</accession>
<evidence type="ECO:0000259" key="1">
    <source>
        <dbReference type="PROSITE" id="PS50151"/>
    </source>
</evidence>
<dbReference type="Gene3D" id="4.10.860.10">
    <property type="entry name" value="UVR domain"/>
    <property type="match status" value="1"/>
</dbReference>
<dbReference type="Gene3D" id="3.10.690.10">
    <property type="entry name" value="Bifunctional nuclease domain"/>
    <property type="match status" value="1"/>
</dbReference>
<evidence type="ECO:0000259" key="2">
    <source>
        <dbReference type="PROSITE" id="PS51658"/>
    </source>
</evidence>
<dbReference type="PANTHER" id="PTHR15160:SF1">
    <property type="entry name" value="VON HIPPEL-LINDAU DISEASE TUMOR SUPPRESSOR"/>
    <property type="match status" value="1"/>
</dbReference>
<dbReference type="Pfam" id="PF02577">
    <property type="entry name" value="BFN_dom"/>
    <property type="match status" value="1"/>
</dbReference>
<dbReference type="AlphaFoldDB" id="A0A381YS62"/>
<dbReference type="PANTHER" id="PTHR15160">
    <property type="entry name" value="VON HIPPEL-LINDAU PROTEIN"/>
    <property type="match status" value="1"/>
</dbReference>
<dbReference type="SUPFAM" id="SSF46600">
    <property type="entry name" value="C-terminal UvrC-binding domain of UvrB"/>
    <property type="match status" value="1"/>
</dbReference>
<proteinExistence type="predicted"/>